<dbReference type="InterPro" id="IPR001818">
    <property type="entry name" value="Pept_M10_metallopeptidase"/>
</dbReference>
<feature type="region of interest" description="Disordered" evidence="6">
    <location>
        <begin position="480"/>
        <end position="500"/>
    </location>
</feature>
<dbReference type="InterPro" id="IPR006026">
    <property type="entry name" value="Peptidase_Metallo"/>
</dbReference>
<feature type="compositionally biased region" description="Basic and acidic residues" evidence="6">
    <location>
        <begin position="480"/>
        <end position="490"/>
    </location>
</feature>
<dbReference type="AlphaFoldDB" id="A0A133UJP9"/>
<dbReference type="SMART" id="SM00235">
    <property type="entry name" value="ZnMc"/>
    <property type="match status" value="1"/>
</dbReference>
<keyword evidence="9" id="KW-1185">Reference proteome</keyword>
<dbReference type="EMBL" id="LHXO01000058">
    <property type="protein sequence ID" value="KXA94432.1"/>
    <property type="molecule type" value="Genomic_DNA"/>
</dbReference>
<evidence type="ECO:0000256" key="1">
    <source>
        <dbReference type="ARBA" id="ARBA00022670"/>
    </source>
</evidence>
<sequence length="861" mass="98193">MRKLSQKGIATIAAVVAIVAVAGAATGTPIVVDEIDTNPNSPFHSLERIGERIKEATYAGGLSWNLQRAKERTREYRAVAGTEVPNDHLNLLEDAGNRISKAVKGIDSGKELQKVKETLQFHKQVLNEIRRKTPDKVNATISYAISNADRMKTVLDDIEPSQIREKGGIPDQAAEKLEQVQQKTQEMKSLVKRTRKGGISDRQAARQIELQTAEALTTKLAEAVEKEKLKKHTNLVDDVQEHLDVAAKASGDNQRLRKAIEALKKHTKVLENVKETVPGPAKEAIQKAIEQSRTGLQKLREITQGKGSKKGPRKGPKKGPLENIGPQENVSGKPGIPENAPKENRERIKAFREQAKSAITKFREKMEKLKSKREKIENWYESRKEKLTKKFEKNRENWKKNIEKAEKRFEKKFDQIERLREGKLENLEDWRERVSRRLEKRAENILKHIEKGKKLGKLENFAPGISDLLENLWAKQENKWKGRWPPGKEEKEEEDAGPPERVLEKVENILERKHERLERRLENRFERMEDRMERRKKILENRVDELEDKFSEKFGRLSEKLDKKLQKLTKEREKRIRKIEEKKQKARERLEKRLKKIAKKLEKALLENASAEDILENMLENRGLPEEMLEPGPKGNSVPFVHYRGKPPWAGPPEFAPENEKKWDNVNFEIPENEEKLENEGGAYKLMGAKLPNQSVSYSINPANGEGVDESTVATEVEAAFETWDDHTDKELFKDEVTTTSKSGFEQDGTNTVSFVPLDIDTAAAMTRVWYSGDTITEFDVVFNSKRDFGVDPDGEGPETIDEFDLQAIATHEAGHAVGLMDLEDSDYSEMTMYYSSDPGSTIKISLESGDITGLHELYGS</sequence>
<keyword evidence="2" id="KW-0479">Metal-binding</keyword>
<keyword evidence="1" id="KW-0645">Protease</keyword>
<dbReference type="Proteomes" id="UP000070284">
    <property type="component" value="Unassembled WGS sequence"/>
</dbReference>
<protein>
    <recommendedName>
        <fullName evidence="7">Peptidase metallopeptidase domain-containing protein</fullName>
    </recommendedName>
</protein>
<feature type="domain" description="Peptidase metallopeptidase" evidence="7">
    <location>
        <begin position="659"/>
        <end position="861"/>
    </location>
</feature>
<gene>
    <name evidence="8" type="ORF">AKJ65_04400</name>
</gene>
<dbReference type="InterPro" id="IPR024079">
    <property type="entry name" value="MetalloPept_cat_dom_sf"/>
</dbReference>
<dbReference type="GO" id="GO:0008270">
    <property type="term" value="F:zinc ion binding"/>
    <property type="evidence" value="ECO:0007669"/>
    <property type="project" value="InterPro"/>
</dbReference>
<comment type="caution">
    <text evidence="8">The sequence shown here is derived from an EMBL/GenBank/DDBJ whole genome shotgun (WGS) entry which is preliminary data.</text>
</comment>
<feature type="coiled-coil region" evidence="5">
    <location>
        <begin position="500"/>
        <end position="621"/>
    </location>
</feature>
<keyword evidence="4" id="KW-0862">Zinc</keyword>
<evidence type="ECO:0000259" key="7">
    <source>
        <dbReference type="SMART" id="SM00235"/>
    </source>
</evidence>
<dbReference type="SUPFAM" id="SSF55486">
    <property type="entry name" value="Metalloproteases ('zincins'), catalytic domain"/>
    <property type="match status" value="1"/>
</dbReference>
<name>A0A133UJP9_9EURY</name>
<dbReference type="GO" id="GO:0006508">
    <property type="term" value="P:proteolysis"/>
    <property type="evidence" value="ECO:0007669"/>
    <property type="project" value="UniProtKB-KW"/>
</dbReference>
<feature type="coiled-coil region" evidence="5">
    <location>
        <begin position="352"/>
        <end position="433"/>
    </location>
</feature>
<dbReference type="Pfam" id="PF00413">
    <property type="entry name" value="Peptidase_M10"/>
    <property type="match status" value="1"/>
</dbReference>
<feature type="coiled-coil region" evidence="5">
    <location>
        <begin position="246"/>
        <end position="276"/>
    </location>
</feature>
<accession>A0A133UJP9</accession>
<dbReference type="GO" id="GO:0031012">
    <property type="term" value="C:extracellular matrix"/>
    <property type="evidence" value="ECO:0007669"/>
    <property type="project" value="InterPro"/>
</dbReference>
<dbReference type="Gene3D" id="3.40.390.10">
    <property type="entry name" value="Collagenase (Catalytic Domain)"/>
    <property type="match status" value="1"/>
</dbReference>
<evidence type="ECO:0000256" key="2">
    <source>
        <dbReference type="ARBA" id="ARBA00022723"/>
    </source>
</evidence>
<dbReference type="GO" id="GO:0004222">
    <property type="term" value="F:metalloendopeptidase activity"/>
    <property type="evidence" value="ECO:0007669"/>
    <property type="project" value="InterPro"/>
</dbReference>
<evidence type="ECO:0000313" key="8">
    <source>
        <dbReference type="EMBL" id="KXA94432.1"/>
    </source>
</evidence>
<feature type="region of interest" description="Disordered" evidence="6">
    <location>
        <begin position="299"/>
        <end position="345"/>
    </location>
</feature>
<keyword evidence="3" id="KW-0378">Hydrolase</keyword>
<evidence type="ECO:0000256" key="3">
    <source>
        <dbReference type="ARBA" id="ARBA00022801"/>
    </source>
</evidence>
<organism evidence="8 9">
    <name type="scientific">candidate division MSBL1 archaeon SCGC-AAA259E19</name>
    <dbReference type="NCBI Taxonomy" id="1698264"/>
    <lineage>
        <taxon>Archaea</taxon>
        <taxon>Methanobacteriati</taxon>
        <taxon>Methanobacteriota</taxon>
        <taxon>candidate division MSBL1</taxon>
    </lineage>
</organism>
<evidence type="ECO:0000256" key="4">
    <source>
        <dbReference type="ARBA" id="ARBA00022833"/>
    </source>
</evidence>
<evidence type="ECO:0000313" key="9">
    <source>
        <dbReference type="Proteomes" id="UP000070284"/>
    </source>
</evidence>
<reference evidence="8 9" key="1">
    <citation type="journal article" date="2016" name="Sci. Rep.">
        <title>Metabolic traits of an uncultured archaeal lineage -MSBL1- from brine pools of the Red Sea.</title>
        <authorList>
            <person name="Mwirichia R."/>
            <person name="Alam I."/>
            <person name="Rashid M."/>
            <person name="Vinu M."/>
            <person name="Ba-Alawi W."/>
            <person name="Anthony Kamau A."/>
            <person name="Kamanda Ngugi D."/>
            <person name="Goker M."/>
            <person name="Klenk H.P."/>
            <person name="Bajic V."/>
            <person name="Stingl U."/>
        </authorList>
    </citation>
    <scope>NUCLEOTIDE SEQUENCE [LARGE SCALE GENOMIC DNA]</scope>
    <source>
        <strain evidence="8">SCGC-AAA259E19</strain>
    </source>
</reference>
<feature type="compositionally biased region" description="Basic residues" evidence="6">
    <location>
        <begin position="307"/>
        <end position="317"/>
    </location>
</feature>
<keyword evidence="5" id="KW-0175">Coiled coil</keyword>
<dbReference type="PRINTS" id="PR00138">
    <property type="entry name" value="MATRIXIN"/>
</dbReference>
<evidence type="ECO:0000256" key="5">
    <source>
        <dbReference type="SAM" id="Coils"/>
    </source>
</evidence>
<proteinExistence type="predicted"/>
<evidence type="ECO:0000256" key="6">
    <source>
        <dbReference type="SAM" id="MobiDB-lite"/>
    </source>
</evidence>
<dbReference type="InterPro" id="IPR021190">
    <property type="entry name" value="Pept_M10A"/>
</dbReference>